<evidence type="ECO:0000313" key="2">
    <source>
        <dbReference type="EMBL" id="RZV39869.1"/>
    </source>
</evidence>
<dbReference type="AlphaFoldDB" id="A0A520XF97"/>
<gene>
    <name evidence="2" type="ORF">EVJ48_02810</name>
</gene>
<name>A0A520XF97_9DELT</name>
<proteinExistence type="predicted"/>
<accession>A0A520XF97</accession>
<feature type="region of interest" description="Disordered" evidence="1">
    <location>
        <begin position="174"/>
        <end position="202"/>
    </location>
</feature>
<evidence type="ECO:0000313" key="3">
    <source>
        <dbReference type="Proteomes" id="UP000322454"/>
    </source>
</evidence>
<dbReference type="EMBL" id="SHMQ01000005">
    <property type="protein sequence ID" value="RZV39869.1"/>
    <property type="molecule type" value="Genomic_DNA"/>
</dbReference>
<organism evidence="2 3">
    <name type="scientific">Candidatus Acidulodesulfobacterium acidiphilum</name>
    <dbReference type="NCBI Taxonomy" id="2597224"/>
    <lineage>
        <taxon>Bacteria</taxon>
        <taxon>Deltaproteobacteria</taxon>
        <taxon>Candidatus Acidulodesulfobacterales</taxon>
        <taxon>Candidatus Acidulodesulfobacterium</taxon>
    </lineage>
</organism>
<comment type="caution">
    <text evidence="2">The sequence shown here is derived from an EMBL/GenBank/DDBJ whole genome shotgun (WGS) entry which is preliminary data.</text>
</comment>
<protein>
    <submittedName>
        <fullName evidence="2">Uncharacterized protein</fullName>
    </submittedName>
</protein>
<dbReference type="Proteomes" id="UP000322454">
    <property type="component" value="Unassembled WGS sequence"/>
</dbReference>
<reference evidence="2 3" key="1">
    <citation type="submission" date="2019-01" db="EMBL/GenBank/DDBJ databases">
        <title>Insights into ecological role of a new deltaproteobacterial order Candidatus Sinidesulfobacterales (Sva0485) by metagenomics and metatranscriptomics.</title>
        <authorList>
            <person name="Tan S."/>
            <person name="Liu J."/>
            <person name="Fang Y."/>
            <person name="Hedlund B."/>
            <person name="Lian Z.-H."/>
            <person name="Huang L.-Y."/>
            <person name="Li J.-T."/>
            <person name="Huang L.-N."/>
            <person name="Li W.-J."/>
            <person name="Jiang H.-C."/>
            <person name="Dong H.-L."/>
            <person name="Shu W.-S."/>
        </authorList>
    </citation>
    <scope>NUCLEOTIDE SEQUENCE [LARGE SCALE GENOMIC DNA]</scope>
    <source>
        <strain evidence="2">AP4</strain>
    </source>
</reference>
<evidence type="ECO:0000256" key="1">
    <source>
        <dbReference type="SAM" id="MobiDB-lite"/>
    </source>
</evidence>
<sequence>MQNRELKEFLGRFPETFKITVNGTDFGIKGDFSLDGAELRGVINLVSADAAAVKEDIGIKTSSPGKKMPSKFKNLRDGMLSDIMTGMPRQDFMKKYGASYNTFIRYRAKACGYRNKTVADEKEKHNAKKERIDGHKSEVKRNRENIKNDILAGMPKEKVIEKYGIGIATYNRRRREAESGNKGIPANNSSEAGPSGHAGANGSDLVKRIFTEEERKSIAKEFLSLADRSEKDVIEIAGKYGIKYKTIYYWAKKYAGALNMPYVRNSGGQGFKKRMREQTERKEKIIAAVNAGKSREEAESEIGSISKRSWYRYVREAKIAKGEAVTESNRRPVRLNRDKIMADIKSGMPDKEIINKWRISRTTLKRHKFRVYGKSSGNDEGRITPCAAVPEIFGDGSIEKIEKAMKDHAGLKSFSAETGTGKGGSSAGRHMRSVIKNRERIISELVNGMPKKECMFKWKISERLYDDLKSIAVARSAEEPERTAPLLTVSKVRLERSRSIIEELNRAEDRVYKETGDYNFMLIKKNSNQTSSLNP</sequence>